<feature type="transmembrane region" description="Helical" evidence="11">
    <location>
        <begin position="612"/>
        <end position="633"/>
    </location>
</feature>
<protein>
    <submittedName>
        <fullName evidence="13">Copper-exporting P-type ATPase A</fullName>
        <ecNumber evidence="13">3.6.3.-</ecNumber>
    </submittedName>
</protein>
<dbReference type="FunFam" id="2.70.150.10:FF:000020">
    <property type="entry name" value="Copper-exporting P-type ATPase A"/>
    <property type="match status" value="1"/>
</dbReference>
<dbReference type="EMBL" id="LR134384">
    <property type="protein sequence ID" value="VEH14319.1"/>
    <property type="molecule type" value="Genomic_DNA"/>
</dbReference>
<dbReference type="Gene3D" id="2.70.150.10">
    <property type="entry name" value="Calcium-transporting ATPase, cytoplasmic transduction domain A"/>
    <property type="match status" value="1"/>
</dbReference>
<dbReference type="GO" id="GO:0055070">
    <property type="term" value="P:copper ion homeostasis"/>
    <property type="evidence" value="ECO:0007669"/>
    <property type="project" value="TreeGrafter"/>
</dbReference>
<keyword evidence="6" id="KW-0547">Nucleotide-binding</keyword>
<comment type="subcellular location">
    <subcellularLocation>
        <location evidence="1">Cell membrane</location>
        <topology evidence="1">Multi-pass membrane protein</topology>
    </subcellularLocation>
</comment>
<dbReference type="Gene3D" id="3.30.70.100">
    <property type="match status" value="1"/>
</dbReference>
<dbReference type="InterPro" id="IPR036412">
    <property type="entry name" value="HAD-like_sf"/>
</dbReference>
<evidence type="ECO:0000256" key="3">
    <source>
        <dbReference type="ARBA" id="ARBA00022475"/>
    </source>
</evidence>
<evidence type="ECO:0000256" key="9">
    <source>
        <dbReference type="ARBA" id="ARBA00022989"/>
    </source>
</evidence>
<dbReference type="GO" id="GO:0043682">
    <property type="term" value="F:P-type divalent copper transporter activity"/>
    <property type="evidence" value="ECO:0007669"/>
    <property type="project" value="TreeGrafter"/>
</dbReference>
<evidence type="ECO:0000256" key="10">
    <source>
        <dbReference type="ARBA" id="ARBA00023136"/>
    </source>
</evidence>
<dbReference type="Proteomes" id="UP000274578">
    <property type="component" value="Chromosome 1"/>
</dbReference>
<dbReference type="InterPro" id="IPR023298">
    <property type="entry name" value="ATPase_P-typ_TM_dom_sf"/>
</dbReference>
<feature type="transmembrane region" description="Helical" evidence="11">
    <location>
        <begin position="151"/>
        <end position="170"/>
    </location>
</feature>
<dbReference type="GeneID" id="85011207"/>
<dbReference type="PANTHER" id="PTHR43520:SF8">
    <property type="entry name" value="P-TYPE CU(+) TRANSPORTER"/>
    <property type="match status" value="1"/>
</dbReference>
<dbReference type="Pfam" id="PF00702">
    <property type="entry name" value="Hydrolase"/>
    <property type="match status" value="1"/>
</dbReference>
<feature type="transmembrane region" description="Helical" evidence="11">
    <location>
        <begin position="182"/>
        <end position="202"/>
    </location>
</feature>
<dbReference type="EC" id="3.6.3.-" evidence="13"/>
<feature type="domain" description="HMA" evidence="12">
    <location>
        <begin position="1"/>
        <end position="67"/>
    </location>
</feature>
<dbReference type="NCBIfam" id="TIGR01494">
    <property type="entry name" value="ATPase_P-type"/>
    <property type="match status" value="2"/>
</dbReference>
<dbReference type="PROSITE" id="PS01047">
    <property type="entry name" value="HMA_1"/>
    <property type="match status" value="1"/>
</dbReference>
<dbReference type="GO" id="GO:0005524">
    <property type="term" value="F:ATP binding"/>
    <property type="evidence" value="ECO:0007669"/>
    <property type="project" value="UniProtKB-KW"/>
</dbReference>
<keyword evidence="10 11" id="KW-0472">Membrane</keyword>
<dbReference type="InterPro" id="IPR008250">
    <property type="entry name" value="ATPase_P-typ_transduc_dom_A_sf"/>
</dbReference>
<dbReference type="InterPro" id="IPR036163">
    <property type="entry name" value="HMA_dom_sf"/>
</dbReference>
<dbReference type="InterPro" id="IPR023214">
    <property type="entry name" value="HAD_sf"/>
</dbReference>
<organism evidence="13 14">
    <name type="scientific">Segatella oris</name>
    <dbReference type="NCBI Taxonomy" id="28135"/>
    <lineage>
        <taxon>Bacteria</taxon>
        <taxon>Pseudomonadati</taxon>
        <taxon>Bacteroidota</taxon>
        <taxon>Bacteroidia</taxon>
        <taxon>Bacteroidales</taxon>
        <taxon>Prevotellaceae</taxon>
        <taxon>Segatella</taxon>
    </lineage>
</organism>
<dbReference type="InterPro" id="IPR001757">
    <property type="entry name" value="P_typ_ATPase"/>
</dbReference>
<evidence type="ECO:0000259" key="12">
    <source>
        <dbReference type="PROSITE" id="PS50846"/>
    </source>
</evidence>
<feature type="transmembrane region" description="Helical" evidence="11">
    <location>
        <begin position="120"/>
        <end position="139"/>
    </location>
</feature>
<dbReference type="InterPro" id="IPR059000">
    <property type="entry name" value="ATPase_P-type_domA"/>
</dbReference>
<dbReference type="SUPFAM" id="SSF81665">
    <property type="entry name" value="Calcium ATPase, transmembrane domain M"/>
    <property type="match status" value="1"/>
</dbReference>
<dbReference type="Gene3D" id="3.40.50.1000">
    <property type="entry name" value="HAD superfamily/HAD-like"/>
    <property type="match status" value="1"/>
</dbReference>
<keyword evidence="9 11" id="KW-1133">Transmembrane helix</keyword>
<dbReference type="GO" id="GO:0060003">
    <property type="term" value="P:copper ion export"/>
    <property type="evidence" value="ECO:0007669"/>
    <property type="project" value="UniProtKB-ARBA"/>
</dbReference>
<dbReference type="CDD" id="cd00371">
    <property type="entry name" value="HMA"/>
    <property type="match status" value="1"/>
</dbReference>
<dbReference type="KEGG" id="poc:NCTC13071_00289"/>
<sequence length="639" mass="69463">MKKTIPVVGMACSACSANVEKKLNSLEGVHAASVSLAGRSALIDFDPAVISLDDMKREINNIGYDLVTEADRSAIEIEQSAYVLLRRKVLFSWIFALLVMAISMHWIVLGNRDMGNQVSLLLALFNLIYCGRSFYLTAFKQLRHGAANMDTLVALSTGISFLFSVFNTFWGESVWGSRGIAWHTYYDASVMIITFVLTGRLLEEKAKDATASSIRQLMGLQPKTARIVQDGKIEEVPISTIECGDVLEVRAGDKIPVDGEVVSAESFMKADAAYIDESMITGEPTPCEKVKGSKVLAGTIPSQGKLRMRARQIGENTALAHIIQMVQEAQGSKAPVQRIVDKVALVFVPVVACVAVVTFLLWWIIGGNAALPQAILSAIAVLVIACPCAMGLATPTALMVGIGKAAQEKVLIKDATALERMRKVDAVVIDKTGTLTIPNQEIDFTKADNLPLEARETLKPHAAEAMQELQNAGIEVHMMSGDKEEAARYWAEKAGIKHYRSKVLPQDKENLVRELQQRGKTVAMVGDGINDTQALALADVSIAIGRGTDVAMDVAQVTLMGDDLRSIPKAIQLSRRTVKMIAENLFWAFIYNIVCLPLAAGVLYLFGISFQITPMWASALMAFSSVSVVLNSLRLKLMA</sequence>
<keyword evidence="13" id="KW-0378">Hydrolase</keyword>
<evidence type="ECO:0000256" key="2">
    <source>
        <dbReference type="ARBA" id="ARBA00006024"/>
    </source>
</evidence>
<dbReference type="SUPFAM" id="SSF81653">
    <property type="entry name" value="Calcium ATPase, transduction domain A"/>
    <property type="match status" value="1"/>
</dbReference>
<keyword evidence="5" id="KW-0479">Metal-binding</keyword>
<dbReference type="GO" id="GO:0005886">
    <property type="term" value="C:plasma membrane"/>
    <property type="evidence" value="ECO:0007669"/>
    <property type="project" value="UniProtKB-SubCell"/>
</dbReference>
<dbReference type="AlphaFoldDB" id="A0A448L2W2"/>
<keyword evidence="7" id="KW-0067">ATP-binding</keyword>
<dbReference type="GO" id="GO:0016887">
    <property type="term" value="F:ATP hydrolysis activity"/>
    <property type="evidence" value="ECO:0007669"/>
    <property type="project" value="InterPro"/>
</dbReference>
<dbReference type="SUPFAM" id="SSF56784">
    <property type="entry name" value="HAD-like"/>
    <property type="match status" value="1"/>
</dbReference>
<dbReference type="FunFam" id="3.30.70.100:FF:000001">
    <property type="entry name" value="ATPase copper transporting beta"/>
    <property type="match status" value="1"/>
</dbReference>
<dbReference type="RefSeq" id="WP_018919446.1">
    <property type="nucleotide sequence ID" value="NZ_LR134384.1"/>
</dbReference>
<dbReference type="Pfam" id="PF00122">
    <property type="entry name" value="E1-E2_ATPase"/>
    <property type="match status" value="1"/>
</dbReference>
<dbReference type="InterPro" id="IPR018303">
    <property type="entry name" value="ATPase_P-typ_P_site"/>
</dbReference>
<evidence type="ECO:0000256" key="1">
    <source>
        <dbReference type="ARBA" id="ARBA00004651"/>
    </source>
</evidence>
<keyword evidence="8" id="KW-1278">Translocase</keyword>
<reference evidence="13 14" key="1">
    <citation type="submission" date="2018-12" db="EMBL/GenBank/DDBJ databases">
        <authorList>
            <consortium name="Pathogen Informatics"/>
        </authorList>
    </citation>
    <scope>NUCLEOTIDE SEQUENCE [LARGE SCALE GENOMIC DNA]</scope>
    <source>
        <strain evidence="13 14">NCTC13071</strain>
    </source>
</reference>
<evidence type="ECO:0000256" key="8">
    <source>
        <dbReference type="ARBA" id="ARBA00022967"/>
    </source>
</evidence>
<gene>
    <name evidence="13" type="primary">copA</name>
    <name evidence="13" type="ORF">NCTC13071_00289</name>
</gene>
<dbReference type="PANTHER" id="PTHR43520">
    <property type="entry name" value="ATP7, ISOFORM B"/>
    <property type="match status" value="1"/>
</dbReference>
<evidence type="ECO:0000256" key="6">
    <source>
        <dbReference type="ARBA" id="ARBA00022741"/>
    </source>
</evidence>
<keyword evidence="4 11" id="KW-0812">Transmembrane</keyword>
<proteinExistence type="inferred from homology"/>
<feature type="transmembrane region" description="Helical" evidence="11">
    <location>
        <begin position="343"/>
        <end position="365"/>
    </location>
</feature>
<dbReference type="SUPFAM" id="SSF55008">
    <property type="entry name" value="HMA, heavy metal-associated domain"/>
    <property type="match status" value="1"/>
</dbReference>
<feature type="transmembrane region" description="Helical" evidence="11">
    <location>
        <begin position="371"/>
        <end position="394"/>
    </location>
</feature>
<accession>A0A448L2W2</accession>
<evidence type="ECO:0000256" key="4">
    <source>
        <dbReference type="ARBA" id="ARBA00022692"/>
    </source>
</evidence>
<dbReference type="PROSITE" id="PS50846">
    <property type="entry name" value="HMA_2"/>
    <property type="match status" value="1"/>
</dbReference>
<dbReference type="InterPro" id="IPR017969">
    <property type="entry name" value="Heavy-metal-associated_CS"/>
</dbReference>
<dbReference type="Pfam" id="PF00403">
    <property type="entry name" value="HMA"/>
    <property type="match status" value="1"/>
</dbReference>
<evidence type="ECO:0000313" key="14">
    <source>
        <dbReference type="Proteomes" id="UP000274578"/>
    </source>
</evidence>
<comment type="similarity">
    <text evidence="2">Belongs to the cation transport ATPase (P-type) (TC 3.A.3) family. Type IB subfamily.</text>
</comment>
<evidence type="ECO:0000256" key="11">
    <source>
        <dbReference type="SAM" id="Phobius"/>
    </source>
</evidence>
<evidence type="ECO:0000256" key="5">
    <source>
        <dbReference type="ARBA" id="ARBA00022723"/>
    </source>
</evidence>
<dbReference type="InterPro" id="IPR006121">
    <property type="entry name" value="HMA_dom"/>
</dbReference>
<dbReference type="GO" id="GO:0005507">
    <property type="term" value="F:copper ion binding"/>
    <property type="evidence" value="ECO:0007669"/>
    <property type="project" value="TreeGrafter"/>
</dbReference>
<evidence type="ECO:0000256" key="7">
    <source>
        <dbReference type="ARBA" id="ARBA00022840"/>
    </source>
</evidence>
<dbReference type="PRINTS" id="PR00943">
    <property type="entry name" value="CUATPASE"/>
</dbReference>
<feature type="transmembrane region" description="Helical" evidence="11">
    <location>
        <begin position="585"/>
        <end position="606"/>
    </location>
</feature>
<evidence type="ECO:0000313" key="13">
    <source>
        <dbReference type="EMBL" id="VEH14319.1"/>
    </source>
</evidence>
<feature type="transmembrane region" description="Helical" evidence="11">
    <location>
        <begin position="89"/>
        <end position="108"/>
    </location>
</feature>
<dbReference type="PROSITE" id="PS00154">
    <property type="entry name" value="ATPASE_E1_E2"/>
    <property type="match status" value="1"/>
</dbReference>
<name>A0A448L2W2_9BACT</name>
<keyword evidence="3" id="KW-1003">Cell membrane</keyword>